<dbReference type="GO" id="GO:0006508">
    <property type="term" value="P:proteolysis"/>
    <property type="evidence" value="ECO:0007669"/>
    <property type="project" value="UniProtKB-KW"/>
</dbReference>
<evidence type="ECO:0000313" key="8">
    <source>
        <dbReference type="EMBL" id="KAG8587142.1"/>
    </source>
</evidence>
<reference evidence="8" key="1">
    <citation type="thesis" date="2020" institute="ProQuest LLC" country="789 East Eisenhower Parkway, Ann Arbor, MI, USA">
        <title>Comparative Genomics and Chromosome Evolution.</title>
        <authorList>
            <person name="Mudd A.B."/>
        </authorList>
    </citation>
    <scope>NUCLEOTIDE SEQUENCE</scope>
    <source>
        <strain evidence="8">237g6f4</strain>
        <tissue evidence="8">Blood</tissue>
    </source>
</reference>
<evidence type="ECO:0000256" key="4">
    <source>
        <dbReference type="ARBA" id="ARBA00022786"/>
    </source>
</evidence>
<keyword evidence="4" id="KW-0833">Ubl conjugation pathway</keyword>
<dbReference type="Proteomes" id="UP000824782">
    <property type="component" value="Unassembled WGS sequence"/>
</dbReference>
<dbReference type="FunFam" id="1.10.418.20:FF:000004">
    <property type="entry name" value="sentrin-specific protease 7 isoform X1"/>
    <property type="match status" value="1"/>
</dbReference>
<protein>
    <recommendedName>
        <fullName evidence="7">Ubiquitin-like protease family profile domain-containing protein</fullName>
    </recommendedName>
</protein>
<evidence type="ECO:0000256" key="5">
    <source>
        <dbReference type="ARBA" id="ARBA00022801"/>
    </source>
</evidence>
<keyword evidence="3" id="KW-0645">Protease</keyword>
<feature type="region of interest" description="Disordered" evidence="6">
    <location>
        <begin position="128"/>
        <end position="160"/>
    </location>
</feature>
<dbReference type="Gene3D" id="3.40.395.10">
    <property type="entry name" value="Adenoviral Proteinase, Chain A"/>
    <property type="match status" value="1"/>
</dbReference>
<name>A0AAV7CPW8_ENGPU</name>
<comment type="similarity">
    <text evidence="1">Belongs to the peptidase C48 family.</text>
</comment>
<feature type="compositionally biased region" description="Acidic residues" evidence="6">
    <location>
        <begin position="372"/>
        <end position="381"/>
    </location>
</feature>
<feature type="domain" description="Ubiquitin-like protease family profile" evidence="7">
    <location>
        <begin position="649"/>
        <end position="810"/>
    </location>
</feature>
<feature type="region of interest" description="Disordered" evidence="6">
    <location>
        <begin position="279"/>
        <end position="382"/>
    </location>
</feature>
<dbReference type="Pfam" id="PF02902">
    <property type="entry name" value="Peptidase_C48"/>
    <property type="match status" value="1"/>
</dbReference>
<feature type="compositionally biased region" description="Basic and acidic residues" evidence="6">
    <location>
        <begin position="304"/>
        <end position="316"/>
    </location>
</feature>
<evidence type="ECO:0000313" key="9">
    <source>
        <dbReference type="Proteomes" id="UP000824782"/>
    </source>
</evidence>
<dbReference type="GO" id="GO:0016926">
    <property type="term" value="P:protein desumoylation"/>
    <property type="evidence" value="ECO:0007669"/>
    <property type="project" value="TreeGrafter"/>
</dbReference>
<dbReference type="SUPFAM" id="SSF54001">
    <property type="entry name" value="Cysteine proteinases"/>
    <property type="match status" value="1"/>
</dbReference>
<evidence type="ECO:0000256" key="2">
    <source>
        <dbReference type="ARBA" id="ARBA00022553"/>
    </source>
</evidence>
<comment type="caution">
    <text evidence="8">The sequence shown here is derived from an EMBL/GenBank/DDBJ whole genome shotgun (WGS) entry which is preliminary data.</text>
</comment>
<evidence type="ECO:0000256" key="1">
    <source>
        <dbReference type="ARBA" id="ARBA00005234"/>
    </source>
</evidence>
<dbReference type="PANTHER" id="PTHR46896">
    <property type="entry name" value="SENTRIN-SPECIFIC PROTEASE"/>
    <property type="match status" value="1"/>
</dbReference>
<dbReference type="EMBL" id="WNYA01000002">
    <property type="protein sequence ID" value="KAG8587142.1"/>
    <property type="molecule type" value="Genomic_DNA"/>
</dbReference>
<keyword evidence="2" id="KW-0597">Phosphoprotein</keyword>
<dbReference type="InterPro" id="IPR051947">
    <property type="entry name" value="Sentrin-specific_protease"/>
</dbReference>
<evidence type="ECO:0000256" key="3">
    <source>
        <dbReference type="ARBA" id="ARBA00022670"/>
    </source>
</evidence>
<keyword evidence="5" id="KW-0378">Hydrolase</keyword>
<dbReference type="PANTHER" id="PTHR46896:SF2">
    <property type="entry name" value="SENTRIN-SPECIFIC PROTEASE 7"/>
    <property type="match status" value="1"/>
</dbReference>
<evidence type="ECO:0000256" key="6">
    <source>
        <dbReference type="SAM" id="MobiDB-lite"/>
    </source>
</evidence>
<organism evidence="8 9">
    <name type="scientific">Engystomops pustulosus</name>
    <name type="common">Tungara frog</name>
    <name type="synonym">Physalaemus pustulosus</name>
    <dbReference type="NCBI Taxonomy" id="76066"/>
    <lineage>
        <taxon>Eukaryota</taxon>
        <taxon>Metazoa</taxon>
        <taxon>Chordata</taxon>
        <taxon>Craniata</taxon>
        <taxon>Vertebrata</taxon>
        <taxon>Euteleostomi</taxon>
        <taxon>Amphibia</taxon>
        <taxon>Batrachia</taxon>
        <taxon>Anura</taxon>
        <taxon>Neobatrachia</taxon>
        <taxon>Hyloidea</taxon>
        <taxon>Leptodactylidae</taxon>
        <taxon>Leiuperinae</taxon>
        <taxon>Engystomops</taxon>
    </lineage>
</organism>
<feature type="non-terminal residue" evidence="8">
    <location>
        <position position="810"/>
    </location>
</feature>
<dbReference type="InterPro" id="IPR038765">
    <property type="entry name" value="Papain-like_cys_pep_sf"/>
</dbReference>
<feature type="compositionally biased region" description="Polar residues" evidence="6">
    <location>
        <begin position="79"/>
        <end position="92"/>
    </location>
</feature>
<dbReference type="InterPro" id="IPR003653">
    <property type="entry name" value="Peptidase_C48_C"/>
</dbReference>
<keyword evidence="9" id="KW-1185">Reference proteome</keyword>
<dbReference type="PROSITE" id="PS50600">
    <property type="entry name" value="ULP_PROTEASE"/>
    <property type="match status" value="1"/>
</dbReference>
<feature type="region of interest" description="Disordered" evidence="6">
    <location>
        <begin position="176"/>
        <end position="195"/>
    </location>
</feature>
<feature type="region of interest" description="Disordered" evidence="6">
    <location>
        <begin position="71"/>
        <end position="93"/>
    </location>
</feature>
<dbReference type="GO" id="GO:0005634">
    <property type="term" value="C:nucleus"/>
    <property type="evidence" value="ECO:0007669"/>
    <property type="project" value="TreeGrafter"/>
</dbReference>
<feature type="compositionally biased region" description="Polar residues" evidence="6">
    <location>
        <begin position="292"/>
        <end position="301"/>
    </location>
</feature>
<dbReference type="GO" id="GO:0070139">
    <property type="term" value="F:SUMO-specific endopeptidase activity"/>
    <property type="evidence" value="ECO:0007669"/>
    <property type="project" value="TreeGrafter"/>
</dbReference>
<feature type="compositionally biased region" description="Polar residues" evidence="6">
    <location>
        <begin position="136"/>
        <end position="160"/>
    </location>
</feature>
<evidence type="ECO:0000259" key="7">
    <source>
        <dbReference type="PROSITE" id="PS50600"/>
    </source>
</evidence>
<proteinExistence type="inferred from homology"/>
<gene>
    <name evidence="8" type="ORF">GDO81_005587</name>
</gene>
<dbReference type="GO" id="GO:0005737">
    <property type="term" value="C:cytoplasm"/>
    <property type="evidence" value="ECO:0007669"/>
    <property type="project" value="TreeGrafter"/>
</dbReference>
<accession>A0AAV7CPW8</accession>
<dbReference type="AlphaFoldDB" id="A0AAV7CPW8"/>
<feature type="compositionally biased region" description="Basic and acidic residues" evidence="6">
    <location>
        <begin position="355"/>
        <end position="368"/>
    </location>
</feature>
<sequence length="810" mass="91422">MYPECLRQPYKHSGCWVSSSALGSIIMMDKQKRESPPFTSPVGRNNGFKIPKKKADDWCEAVHTSSPLTRIGNLEHRNGSVSKRPYSSSYESFNIPRNRETHAYYSSPGSSKFMRQPKVILTDILRSGSGRASAEGNVTDSNTINSISSQTPKNSAYQGSPENLCLSRTEQTLGLHKEAGREPEVKSSEKRTSLEYKEQTQKASFSTVCRDVSNTPVSPQKELGVKKNNTEEGVSNLSKPTNQECEKALKKNDVCSPNTREKTYCYKRAEYQNKKHLTSPTNVSVHTRDKPTSPSLESVTIESGIRDRLSQKKPEPKMNSSRSYNRLRRNIQVGTTNKGKQPSEPIVLSSDEEEGQHRERVRSEREQPLPETPDETMEDAVCDQQCPSPCDDGEPMDYSDTIVEPLPASDDLVLQLNVLYVYYGTKRRRAAACAKVSSKCIEIPIKVPLEQNKCISLDTIKLQKYGFWLSNGAVSERSSAVIILWITPDCIPQIEEHMGSTSRSQTSKSNELLFLELVEPLSVIEQSLMCRIMREASESGGAPALADVLSWDEMYPMLEALSCEDCSFKANCGIFFKKQKEKESINTSPVDPPEASKITSSYTLIQTYKDGRYSVSMVSRRDDTMKEVDKGGTLLRLLVYPPPPTKGGLAVTTEDLECLEHGEFLNDVIIDFYLKYLLLEKFPKSFAEKCHIFSSFFFRCLTRKDNASNDSKTEMPAAQRRHHRVKTWTRNVDIFTKDFIFVPVNENSHWYLVVVCFPWMEKAVYEDRKDASDVQDVKKRTETDSGSVIVFNDHLSKKEETIGDESGESE</sequence>